<comment type="catalytic activity">
    <reaction evidence="8">
        <text>(7R,8S)-7,8-diammoniononanoate + CO2 + ATP = (4R,5S)-dethiobiotin + ADP + phosphate + 3 H(+)</text>
        <dbReference type="Rhea" id="RHEA:15805"/>
        <dbReference type="ChEBI" id="CHEBI:15378"/>
        <dbReference type="ChEBI" id="CHEBI:16526"/>
        <dbReference type="ChEBI" id="CHEBI:30616"/>
        <dbReference type="ChEBI" id="CHEBI:43474"/>
        <dbReference type="ChEBI" id="CHEBI:149469"/>
        <dbReference type="ChEBI" id="CHEBI:149473"/>
        <dbReference type="ChEBI" id="CHEBI:456216"/>
        <dbReference type="EC" id="6.3.3.3"/>
    </reaction>
</comment>
<keyword evidence="8" id="KW-0067">ATP-binding</keyword>
<dbReference type="InterPro" id="IPR015422">
    <property type="entry name" value="PyrdxlP-dep_Trfase_small"/>
</dbReference>
<keyword evidence="6" id="KW-0663">Pyridoxal phosphate</keyword>
<dbReference type="NCBIfam" id="TIGR00347">
    <property type="entry name" value="bioD"/>
    <property type="match status" value="1"/>
</dbReference>
<keyword evidence="8" id="KW-0460">Magnesium</keyword>
<feature type="binding site" evidence="8">
    <location>
        <position position="452"/>
    </location>
    <ligand>
        <name>Mg(2+)</name>
        <dbReference type="ChEBI" id="CHEBI:18420"/>
    </ligand>
</feature>
<comment type="caution">
    <text evidence="10">The sequence shown here is derived from an EMBL/GenBank/DDBJ whole genome shotgun (WGS) entry which is preliminary data.</text>
</comment>
<dbReference type="SUPFAM" id="SSF53383">
    <property type="entry name" value="PLP-dependent transferases"/>
    <property type="match status" value="1"/>
</dbReference>
<dbReference type="InterPro" id="IPR015421">
    <property type="entry name" value="PyrdxlP-dep_Trfase_major"/>
</dbReference>
<dbReference type="InterPro" id="IPR001917">
    <property type="entry name" value="Aminotrans_II_pyridoxalP_BS"/>
</dbReference>
<keyword evidence="5 8" id="KW-0093">Biotin biosynthesis</keyword>
<evidence type="ECO:0000256" key="5">
    <source>
        <dbReference type="ARBA" id="ARBA00022756"/>
    </source>
</evidence>
<feature type="binding site" evidence="8">
    <location>
        <position position="477"/>
    </location>
    <ligand>
        <name>substrate</name>
    </ligand>
</feature>
<feature type="binding site" evidence="8">
    <location>
        <position position="486"/>
    </location>
    <ligand>
        <name>ATP</name>
        <dbReference type="ChEBI" id="CHEBI:30616"/>
    </ligand>
</feature>
<dbReference type="PANTHER" id="PTHR13693:SF100">
    <property type="entry name" value="8-AMINO-7-OXONONANOATE SYNTHASE"/>
    <property type="match status" value="1"/>
</dbReference>
<dbReference type="EMBL" id="BAAARE010000027">
    <property type="protein sequence ID" value="GAA2499591.1"/>
    <property type="molecule type" value="Genomic_DNA"/>
</dbReference>
<dbReference type="InterPro" id="IPR015424">
    <property type="entry name" value="PyrdxlP-dep_Trfase"/>
</dbReference>
<evidence type="ECO:0000256" key="2">
    <source>
        <dbReference type="ARBA" id="ARBA00010008"/>
    </source>
</evidence>
<proteinExistence type="inferred from homology"/>
<dbReference type="InterPro" id="IPR004839">
    <property type="entry name" value="Aminotransferase_I/II_large"/>
</dbReference>
<evidence type="ECO:0000256" key="1">
    <source>
        <dbReference type="ARBA" id="ARBA00001933"/>
    </source>
</evidence>
<comment type="caution">
    <text evidence="8">Lacks conserved residue(s) required for the propagation of feature annotation.</text>
</comment>
<feature type="binding site" evidence="8">
    <location>
        <position position="544"/>
    </location>
    <ligand>
        <name>Mg(2+)</name>
        <dbReference type="ChEBI" id="CHEBI:18420"/>
    </ligand>
</feature>
<name>A0ABN3MCL7_9MICO</name>
<reference evidence="10 11" key="1">
    <citation type="journal article" date="2019" name="Int. J. Syst. Evol. Microbiol.">
        <title>The Global Catalogue of Microorganisms (GCM) 10K type strain sequencing project: providing services to taxonomists for standard genome sequencing and annotation.</title>
        <authorList>
            <consortium name="The Broad Institute Genomics Platform"/>
            <consortium name="The Broad Institute Genome Sequencing Center for Infectious Disease"/>
            <person name="Wu L."/>
            <person name="Ma J."/>
        </authorList>
    </citation>
    <scope>NUCLEOTIDE SEQUENCE [LARGE SCALE GENOMIC DNA]</scope>
    <source>
        <strain evidence="10 11">JCM 16259</strain>
    </source>
</reference>
<keyword evidence="4" id="KW-0808">Transferase</keyword>
<protein>
    <recommendedName>
        <fullName evidence="8">ATP-dependent dethiobiotin synthetase BioD</fullName>
        <ecNumber evidence="8">6.3.3.3</ecNumber>
    </recommendedName>
    <alternativeName>
        <fullName evidence="8">DTB synthetase</fullName>
        <shortName evidence="8">DTBS</shortName>
    </alternativeName>
    <alternativeName>
        <fullName evidence="8">Dethiobiotin synthase</fullName>
    </alternativeName>
</protein>
<evidence type="ECO:0000313" key="10">
    <source>
        <dbReference type="EMBL" id="GAA2499591.1"/>
    </source>
</evidence>
<keyword evidence="8" id="KW-0963">Cytoplasm</keyword>
<evidence type="ECO:0000313" key="11">
    <source>
        <dbReference type="Proteomes" id="UP001500730"/>
    </source>
</evidence>
<dbReference type="Gene3D" id="3.40.50.300">
    <property type="entry name" value="P-loop containing nucleotide triphosphate hydrolases"/>
    <property type="match status" value="1"/>
</dbReference>
<dbReference type="RefSeq" id="WP_344257092.1">
    <property type="nucleotide sequence ID" value="NZ_BAAARE010000027.1"/>
</dbReference>
<evidence type="ECO:0000259" key="9">
    <source>
        <dbReference type="Pfam" id="PF00155"/>
    </source>
</evidence>
<keyword evidence="8" id="KW-0547">Nucleotide-binding</keyword>
<comment type="subunit">
    <text evidence="3 8">Homodimer.</text>
</comment>
<feature type="binding site" evidence="8">
    <location>
        <begin position="606"/>
        <end position="607"/>
    </location>
    <ligand>
        <name>ATP</name>
        <dbReference type="ChEBI" id="CHEBI:30616"/>
    </ligand>
</feature>
<dbReference type="Pfam" id="PF13500">
    <property type="entry name" value="AAA_26"/>
    <property type="match status" value="1"/>
</dbReference>
<dbReference type="PROSITE" id="PS00599">
    <property type="entry name" value="AA_TRANSFER_CLASS_2"/>
    <property type="match status" value="1"/>
</dbReference>
<dbReference type="InterPro" id="IPR050087">
    <property type="entry name" value="AON_synthase_class-II"/>
</dbReference>
<comment type="similarity">
    <text evidence="2">Belongs to the class-II pyridoxal-phosphate-dependent aminotransferase family. BioF subfamily.</text>
</comment>
<dbReference type="Pfam" id="PF00155">
    <property type="entry name" value="Aminotran_1_2"/>
    <property type="match status" value="1"/>
</dbReference>
<comment type="function">
    <text evidence="8">Catalyzes a mechanistically unusual reaction, the ATP-dependent insertion of CO2 between the N7 and N8 nitrogen atoms of 7,8-diaminopelargonic acid (DAPA, also called 7,8-diammoniononanoate) to form a ureido ring.</text>
</comment>
<feature type="binding site" evidence="8">
    <location>
        <position position="486"/>
    </location>
    <ligand>
        <name>Mg(2+)</name>
        <dbReference type="ChEBI" id="CHEBI:18420"/>
    </ligand>
</feature>
<dbReference type="SUPFAM" id="SSF52540">
    <property type="entry name" value="P-loop containing nucleoside triphosphate hydrolases"/>
    <property type="match status" value="1"/>
</dbReference>
<feature type="active site" evidence="8">
    <location>
        <position position="473"/>
    </location>
</feature>
<evidence type="ECO:0000256" key="7">
    <source>
        <dbReference type="ARBA" id="ARBA00047715"/>
    </source>
</evidence>
<organism evidence="10 11">
    <name type="scientific">Terrabacter carboxydivorans</name>
    <dbReference type="NCBI Taxonomy" id="619730"/>
    <lineage>
        <taxon>Bacteria</taxon>
        <taxon>Bacillati</taxon>
        <taxon>Actinomycetota</taxon>
        <taxon>Actinomycetes</taxon>
        <taxon>Micrococcales</taxon>
        <taxon>Intrasporangiaceae</taxon>
        <taxon>Terrabacter</taxon>
    </lineage>
</organism>
<comment type="subcellular location">
    <subcellularLocation>
        <location evidence="8">Cytoplasm</location>
    </subcellularLocation>
</comment>
<keyword evidence="11" id="KW-1185">Reference proteome</keyword>
<evidence type="ECO:0000256" key="6">
    <source>
        <dbReference type="ARBA" id="ARBA00022898"/>
    </source>
</evidence>
<sequence>MSGWAAWLAERSQLRTSRGTERFDPVLRVCRPGARTSDPLDLASNDYLGLARDERVVTAAKKALDRYGASATASRLVTGTLPVHRDLEAALCGLTGQPSALAFSTGYAANLGVLTALSGRGAEILLDAHAHASLHDAARMSRVPYATFAHNDATALEAELAARPDRRVLVAVESIYSVLGDAAPLRELLEVCHRHGALLVVDEAHGLGVAGHGRGLVHELDLVGAPDLLVTVTLSKALGSQGGAVLGPTAVRDHLVNTARSFIFDTGLAPAAAAAACAAADVVAGDPGLAGAVRANAGTIAAVCGIDPAAGAVQSLPMPSTDSAVAAALDLRSQGILVGCFRPPSVPDGVSRLRVTARADLSGEDLFEAARLVARAAAAHGGASGRPATVEGPRAGDAPSPVRGLTSVAAVEGVQGPVPATPLRAVPRATMTESRLPSVLVVTGTDTDVGKTVVTAAVVATALAAGLGVTAYKPTQTGVGPGEPGDMAEVERLTGVQGAEGTRLRAPMAPRPAARLEGAALPTLDDHVRRIADLAKGHDLVVVEGAGGLLVELDDDGATLADLAAALPDCGVLVVARSALGTLNHTMLTREALSHRGIRHLGVVLGSWPADPDVIETTNREHLAALPEGLLGAVPTGAPGLDAAAFREAAPGWLPALAQRLGTP</sequence>
<dbReference type="Gene3D" id="3.40.640.10">
    <property type="entry name" value="Type I PLP-dependent aspartate aminotransferase-like (Major domain)"/>
    <property type="match status" value="1"/>
</dbReference>
<feature type="domain" description="Aminotransferase class I/classII large" evidence="9">
    <location>
        <begin position="38"/>
        <end position="370"/>
    </location>
</feature>
<keyword evidence="8" id="KW-0436">Ligase</keyword>
<dbReference type="CDD" id="cd03109">
    <property type="entry name" value="DTBS"/>
    <property type="match status" value="1"/>
</dbReference>
<evidence type="ECO:0000256" key="3">
    <source>
        <dbReference type="ARBA" id="ARBA00011738"/>
    </source>
</evidence>
<keyword evidence="8" id="KW-0479">Metal-binding</keyword>
<dbReference type="Proteomes" id="UP001500730">
    <property type="component" value="Unassembled WGS sequence"/>
</dbReference>
<accession>A0ABN3MCL7</accession>
<dbReference type="InterPro" id="IPR004472">
    <property type="entry name" value="DTB_synth_BioD"/>
</dbReference>
<comment type="pathway">
    <text evidence="8">Cofactor biosynthesis; biotin biosynthesis; biotin from 7,8-diaminononanoate: step 1/2.</text>
</comment>
<comment type="cofactor">
    <cofactor evidence="1">
        <name>pyridoxal 5'-phosphate</name>
        <dbReference type="ChEBI" id="CHEBI:597326"/>
    </cofactor>
</comment>
<gene>
    <name evidence="8" type="primary">bioD</name>
    <name evidence="10" type="ORF">GCM10009858_42370</name>
</gene>
<comment type="cofactor">
    <cofactor evidence="8">
        <name>Mg(2+)</name>
        <dbReference type="ChEBI" id="CHEBI:18420"/>
    </cofactor>
</comment>
<dbReference type="HAMAP" id="MF_00336">
    <property type="entry name" value="BioD"/>
    <property type="match status" value="1"/>
</dbReference>
<evidence type="ECO:0000256" key="4">
    <source>
        <dbReference type="ARBA" id="ARBA00022679"/>
    </source>
</evidence>
<comment type="catalytic activity">
    <reaction evidence="7">
        <text>6-carboxyhexanoyl-[ACP] + L-alanine + H(+) = (8S)-8-amino-7-oxononanoate + holo-[ACP] + CO2</text>
        <dbReference type="Rhea" id="RHEA:42288"/>
        <dbReference type="Rhea" id="RHEA-COMP:9685"/>
        <dbReference type="Rhea" id="RHEA-COMP:9955"/>
        <dbReference type="ChEBI" id="CHEBI:15378"/>
        <dbReference type="ChEBI" id="CHEBI:16526"/>
        <dbReference type="ChEBI" id="CHEBI:57972"/>
        <dbReference type="ChEBI" id="CHEBI:64479"/>
        <dbReference type="ChEBI" id="CHEBI:78846"/>
        <dbReference type="ChEBI" id="CHEBI:149468"/>
        <dbReference type="EC" id="2.3.1.47"/>
    </reaction>
</comment>
<feature type="binding site" evidence="8">
    <location>
        <begin position="448"/>
        <end position="453"/>
    </location>
    <ligand>
        <name>ATP</name>
        <dbReference type="ChEBI" id="CHEBI:30616"/>
    </ligand>
</feature>
<dbReference type="Gene3D" id="3.90.1150.10">
    <property type="entry name" value="Aspartate Aminotransferase, domain 1"/>
    <property type="match status" value="1"/>
</dbReference>
<dbReference type="InterPro" id="IPR027417">
    <property type="entry name" value="P-loop_NTPase"/>
</dbReference>
<dbReference type="EC" id="6.3.3.3" evidence="8"/>
<evidence type="ECO:0000256" key="8">
    <source>
        <dbReference type="HAMAP-Rule" id="MF_00336"/>
    </source>
</evidence>
<comment type="similarity">
    <text evidence="8">Belongs to the dethiobiotin synthetase family.</text>
</comment>
<dbReference type="PANTHER" id="PTHR13693">
    <property type="entry name" value="CLASS II AMINOTRANSFERASE/8-AMINO-7-OXONONANOATE SYNTHASE"/>
    <property type="match status" value="1"/>
</dbReference>
<feature type="binding site" evidence="8">
    <location>
        <begin position="544"/>
        <end position="547"/>
    </location>
    <ligand>
        <name>ATP</name>
        <dbReference type="ChEBI" id="CHEBI:30616"/>
    </ligand>
</feature>